<dbReference type="PROSITE" id="PS50213">
    <property type="entry name" value="FAS1"/>
    <property type="match status" value="4"/>
</dbReference>
<name>A0A4Y7QL19_9AGAM</name>
<dbReference type="InterPro" id="IPR050904">
    <property type="entry name" value="Adhesion/Biosynth-related"/>
</dbReference>
<sequence>MHLSLTIPLTLLISLPLVASSQLSFNLPHPSRATTIIDFLSADKDYTSLLKLLQLARLIPTVNKLNGSTLFAPTNDAIERHSLWRAWVADTIIQDNVHEQLRQELLYHMLNYSLPVFSAEQELQTHMTLLYPRKPLDPPSREPPPGPPWMPIPGGTLGGQPQRVRLSTRGEQGIWVGVDAMGEGGANVVKGQVDAGNGILLGIGDVLQVPPDLATIVSRHPSLTYLNNILKPSVIDILNNTSESTIFLPVDSAWETLDPIERLYLESEFASDDVLSILNMHSVHAKGVHWSDSFWPSRNLTTVWGHKLEIVVGEDKTLVSGAELIEPDVYASNGVLHTVSNLLIPPGALQLTPEKYLLALNCTSFVSLLHSVDLTWLINSTETQYTILAPNDDVLELFGGDDLPEKGTDQLRKLLSYHFIPGKWSVENLKDKMLLETALVEEGLDGGRQVLEVEVTSEDGKKKKDRSVRFGDVGVIGDHVEVDNTLIYFLSRPLVPPSDPLTTALPSLDMSSFLAAVFSTSLAEVLKQTPRTTFLIPRNSAFKRLGLLVSAHLLSVSSKTDLENVISHHVLDGVEYARSFTNSSKQTFATLDGSDVRFTRHSNGTLNVSPSGGWPGMHSIVTPRNILTQTGVIHELSDIILPRSVELTVGKLVKAARGNTMATVITRAGMDWILNGTAPPDGSPWADAGMDGAGWTLLCPTDEAFNGYNLTRLYSDVEALREMVQQHLIPMPDTSSVPVRAEDDPLRTNSPIPLEDSATYTTLESRNSAYGDIVFRSAAEDGKSGSIYLVGIKNARGTEGKQDWARVLAWGRSTTGGGSGGVIQIDQLLVPYRPPFWYEYGAPVATGIGGVILICLFFLGVRAIWRRDTTEATYEPVGGYGEDD</sequence>
<accession>A0A4Y7QL19</accession>
<dbReference type="InterPro" id="IPR036378">
    <property type="entry name" value="FAS1_dom_sf"/>
</dbReference>
<keyword evidence="1" id="KW-0812">Transmembrane</keyword>
<keyword evidence="1" id="KW-1133">Transmembrane helix</keyword>
<feature type="transmembrane region" description="Helical" evidence="1">
    <location>
        <begin position="840"/>
        <end position="861"/>
    </location>
</feature>
<keyword evidence="5" id="KW-1185">Reference proteome</keyword>
<keyword evidence="2" id="KW-0732">Signal</keyword>
<feature type="domain" description="FAS1" evidence="3">
    <location>
        <begin position="497"/>
        <end position="640"/>
    </location>
</feature>
<dbReference type="AlphaFoldDB" id="A0A4Y7QL19"/>
<evidence type="ECO:0000313" key="5">
    <source>
        <dbReference type="Proteomes" id="UP000294933"/>
    </source>
</evidence>
<dbReference type="GO" id="GO:0000329">
    <property type="term" value="C:fungal-type vacuole membrane"/>
    <property type="evidence" value="ECO:0007669"/>
    <property type="project" value="TreeGrafter"/>
</dbReference>
<feature type="domain" description="FAS1" evidence="3">
    <location>
        <begin position="210"/>
        <end position="343"/>
    </location>
</feature>
<dbReference type="EMBL" id="ML170158">
    <property type="protein sequence ID" value="TDL28115.1"/>
    <property type="molecule type" value="Genomic_DNA"/>
</dbReference>
<keyword evidence="1" id="KW-0472">Membrane</keyword>
<dbReference type="Proteomes" id="UP000294933">
    <property type="component" value="Unassembled WGS sequence"/>
</dbReference>
<evidence type="ECO:0000313" key="4">
    <source>
        <dbReference type="EMBL" id="TDL28115.1"/>
    </source>
</evidence>
<dbReference type="VEuPathDB" id="FungiDB:BD410DRAFT_818582"/>
<dbReference type="SUPFAM" id="SSF82153">
    <property type="entry name" value="FAS1 domain"/>
    <property type="match status" value="5"/>
</dbReference>
<dbReference type="Gene3D" id="2.30.180.10">
    <property type="entry name" value="FAS1 domain"/>
    <property type="match status" value="5"/>
</dbReference>
<dbReference type="PANTHER" id="PTHR10900">
    <property type="entry name" value="PERIOSTIN-RELATED"/>
    <property type="match status" value="1"/>
</dbReference>
<gene>
    <name evidence="4" type="ORF">BD410DRAFT_818582</name>
</gene>
<feature type="signal peptide" evidence="2">
    <location>
        <begin position="1"/>
        <end position="20"/>
    </location>
</feature>
<feature type="domain" description="FAS1" evidence="3">
    <location>
        <begin position="33"/>
        <end position="207"/>
    </location>
</feature>
<proteinExistence type="predicted"/>
<dbReference type="InterPro" id="IPR000782">
    <property type="entry name" value="FAS1_domain"/>
</dbReference>
<dbReference type="PANTHER" id="PTHR10900:SF77">
    <property type="entry name" value="FI19380P1"/>
    <property type="match status" value="1"/>
</dbReference>
<feature type="domain" description="FAS1" evidence="3">
    <location>
        <begin position="349"/>
        <end position="494"/>
    </location>
</feature>
<evidence type="ECO:0000259" key="3">
    <source>
        <dbReference type="PROSITE" id="PS50213"/>
    </source>
</evidence>
<reference evidence="4 5" key="1">
    <citation type="submission" date="2018-06" db="EMBL/GenBank/DDBJ databases">
        <title>A transcriptomic atlas of mushroom development highlights an independent origin of complex multicellularity.</title>
        <authorList>
            <consortium name="DOE Joint Genome Institute"/>
            <person name="Krizsan K."/>
            <person name="Almasi E."/>
            <person name="Merenyi Z."/>
            <person name="Sahu N."/>
            <person name="Viragh M."/>
            <person name="Koszo T."/>
            <person name="Mondo S."/>
            <person name="Kiss B."/>
            <person name="Balint B."/>
            <person name="Kues U."/>
            <person name="Barry K."/>
            <person name="Hegedus J.C."/>
            <person name="Henrissat B."/>
            <person name="Johnson J."/>
            <person name="Lipzen A."/>
            <person name="Ohm R."/>
            <person name="Nagy I."/>
            <person name="Pangilinan J."/>
            <person name="Yan J."/>
            <person name="Xiong Y."/>
            <person name="Grigoriev I.V."/>
            <person name="Hibbett D.S."/>
            <person name="Nagy L.G."/>
        </authorList>
    </citation>
    <scope>NUCLEOTIDE SEQUENCE [LARGE SCALE GENOMIC DNA]</scope>
    <source>
        <strain evidence="4 5">SZMC22713</strain>
    </source>
</reference>
<dbReference type="Pfam" id="PF02469">
    <property type="entry name" value="Fasciclin"/>
    <property type="match status" value="4"/>
</dbReference>
<dbReference type="STRING" id="50990.A0A4Y7QL19"/>
<dbReference type="GO" id="GO:0016236">
    <property type="term" value="P:macroautophagy"/>
    <property type="evidence" value="ECO:0007669"/>
    <property type="project" value="TreeGrafter"/>
</dbReference>
<protein>
    <submittedName>
        <fullName evidence="4">FAS1 domain-containing protein</fullName>
    </submittedName>
</protein>
<organism evidence="4 5">
    <name type="scientific">Rickenella mellea</name>
    <dbReference type="NCBI Taxonomy" id="50990"/>
    <lineage>
        <taxon>Eukaryota</taxon>
        <taxon>Fungi</taxon>
        <taxon>Dikarya</taxon>
        <taxon>Basidiomycota</taxon>
        <taxon>Agaricomycotina</taxon>
        <taxon>Agaricomycetes</taxon>
        <taxon>Hymenochaetales</taxon>
        <taxon>Rickenellaceae</taxon>
        <taxon>Rickenella</taxon>
    </lineage>
</organism>
<dbReference type="GO" id="GO:0005615">
    <property type="term" value="C:extracellular space"/>
    <property type="evidence" value="ECO:0007669"/>
    <property type="project" value="TreeGrafter"/>
</dbReference>
<evidence type="ECO:0000256" key="1">
    <source>
        <dbReference type="SAM" id="Phobius"/>
    </source>
</evidence>
<dbReference type="SMART" id="SM00554">
    <property type="entry name" value="FAS1"/>
    <property type="match status" value="5"/>
</dbReference>
<dbReference type="OrthoDB" id="14252at2759"/>
<evidence type="ECO:0000256" key="2">
    <source>
        <dbReference type="SAM" id="SignalP"/>
    </source>
</evidence>
<feature type="chain" id="PRO_5021334018" evidence="2">
    <location>
        <begin position="21"/>
        <end position="884"/>
    </location>
</feature>